<gene>
    <name evidence="1" type="primary">bsaJIR</name>
    <name evidence="1" type="ORF">MSIBF_A1330005</name>
</gene>
<proteinExistence type="predicted"/>
<name>A0A098E6Z1_9ZZZZ</name>
<dbReference type="InterPro" id="IPR019042">
    <property type="entry name" value="Restrct_endonuc_II_CfrBI"/>
</dbReference>
<evidence type="ECO:0000313" key="1">
    <source>
        <dbReference type="EMBL" id="CEG11244.1"/>
    </source>
</evidence>
<reference evidence="1" key="1">
    <citation type="submission" date="2014-09" db="EMBL/GenBank/DDBJ databases">
        <authorList>
            <person name="Probst J Alexander"/>
        </authorList>
    </citation>
    <scope>NUCLEOTIDE SEQUENCE</scope>
</reference>
<sequence length="308" mass="35130">MTATLSKEVTKNIIVKLIKGDDYRIEIVTLINADFLQYVVDFFKKIVDAKLKSKDITVDWYKQEFLDNSLSSDEIAIHSGLNKKTISNMYNSARKEIVIEASNEHYEQLYNTIQKLVDEEDELSITLTIKFKGVSVDLNVSESLIVINTLAVKRAALRGGLWSTAGKRVECPLMLTLCKLFSVDNANYRVKVRGGIEADTETDFEREVDFYLIGHSNQEYKCEVKLMGKGNPESADAVIARDSKVFIADKLSDTNKKQLNSLGVEWVELRHDSGYRRFKTVLENLDIPHEDFDGDVDIRLDEIFREVL</sequence>
<protein>
    <submittedName>
        <fullName evidence="1">BsaJI</fullName>
    </submittedName>
</protein>
<dbReference type="AlphaFoldDB" id="A0A098E6Z1"/>
<organism evidence="1">
    <name type="scientific">groundwater metagenome</name>
    <dbReference type="NCBI Taxonomy" id="717931"/>
    <lineage>
        <taxon>unclassified sequences</taxon>
        <taxon>metagenomes</taxon>
        <taxon>ecological metagenomes</taxon>
    </lineage>
</organism>
<dbReference type="Pfam" id="PF09516">
    <property type="entry name" value="RE_CfrBI"/>
    <property type="match status" value="1"/>
</dbReference>
<accession>A0A098E6Z1</accession>
<dbReference type="EMBL" id="CCXY01000039">
    <property type="protein sequence ID" value="CEG11244.1"/>
    <property type="molecule type" value="Genomic_DNA"/>
</dbReference>